<feature type="region of interest" description="Disordered" evidence="1">
    <location>
        <begin position="21"/>
        <end position="59"/>
    </location>
</feature>
<reference evidence="3" key="2">
    <citation type="submission" date="2002-03" db="EMBL/GenBank/DDBJ databases">
        <title>Oryza sativa nipponbare(GA3) genomic DNA, chromosome 2, PAC clone:P0519E06.</title>
        <authorList>
            <person name="Sasaki T."/>
            <person name="Matsumoto T."/>
            <person name="Yamamoto K."/>
        </authorList>
    </citation>
    <scope>NUCLEOTIDE SEQUENCE</scope>
</reference>
<protein>
    <submittedName>
        <fullName evidence="3">Uncharacterized protein</fullName>
    </submittedName>
</protein>
<proteinExistence type="predicted"/>
<evidence type="ECO:0000313" key="4">
    <source>
        <dbReference type="Proteomes" id="UP000000763"/>
    </source>
</evidence>
<evidence type="ECO:0000313" key="2">
    <source>
        <dbReference type="EMBL" id="BAD25336.1"/>
    </source>
</evidence>
<reference evidence="4" key="3">
    <citation type="journal article" date="2005" name="Nature">
        <title>The map-based sequence of the rice genome.</title>
        <authorList>
            <consortium name="International rice genome sequencing project (IRGSP)"/>
            <person name="Matsumoto T."/>
            <person name="Wu J."/>
            <person name="Kanamori H."/>
            <person name="Katayose Y."/>
            <person name="Fujisawa M."/>
            <person name="Namiki N."/>
            <person name="Mizuno H."/>
            <person name="Yamamoto K."/>
            <person name="Antonio B.A."/>
            <person name="Baba T."/>
            <person name="Sakata K."/>
            <person name="Nagamura Y."/>
            <person name="Aoki H."/>
            <person name="Arikawa K."/>
            <person name="Arita K."/>
            <person name="Bito T."/>
            <person name="Chiden Y."/>
            <person name="Fujitsuka N."/>
            <person name="Fukunaka R."/>
            <person name="Hamada M."/>
            <person name="Harada C."/>
            <person name="Hayashi A."/>
            <person name="Hijishita S."/>
            <person name="Honda M."/>
            <person name="Hosokawa S."/>
            <person name="Ichikawa Y."/>
            <person name="Idonuma A."/>
            <person name="Iijima M."/>
            <person name="Ikeda M."/>
            <person name="Ikeno M."/>
            <person name="Ito K."/>
            <person name="Ito S."/>
            <person name="Ito T."/>
            <person name="Ito Y."/>
            <person name="Ito Y."/>
            <person name="Iwabuchi A."/>
            <person name="Kamiya K."/>
            <person name="Karasawa W."/>
            <person name="Kurita K."/>
            <person name="Katagiri S."/>
            <person name="Kikuta A."/>
            <person name="Kobayashi H."/>
            <person name="Kobayashi N."/>
            <person name="Machita K."/>
            <person name="Maehara T."/>
            <person name="Masukawa M."/>
            <person name="Mizubayashi T."/>
            <person name="Mukai Y."/>
            <person name="Nagasaki H."/>
            <person name="Nagata Y."/>
            <person name="Naito S."/>
            <person name="Nakashima M."/>
            <person name="Nakama Y."/>
            <person name="Nakamichi Y."/>
            <person name="Nakamura M."/>
            <person name="Meguro A."/>
            <person name="Negishi M."/>
            <person name="Ohta I."/>
            <person name="Ohta T."/>
            <person name="Okamoto M."/>
            <person name="Ono N."/>
            <person name="Saji S."/>
            <person name="Sakaguchi M."/>
            <person name="Sakai K."/>
            <person name="Shibata M."/>
            <person name="Shimokawa T."/>
            <person name="Song J."/>
            <person name="Takazaki Y."/>
            <person name="Terasawa K."/>
            <person name="Tsugane M."/>
            <person name="Tsuji K."/>
            <person name="Ueda S."/>
            <person name="Waki K."/>
            <person name="Yamagata H."/>
            <person name="Yamamoto M."/>
            <person name="Yamamoto S."/>
            <person name="Yamane H."/>
            <person name="Yoshiki S."/>
            <person name="Yoshihara R."/>
            <person name="Yukawa K."/>
            <person name="Zhong H."/>
            <person name="Yano M."/>
            <person name="Yuan Q."/>
            <person name="Ouyang S."/>
            <person name="Liu J."/>
            <person name="Jones K.M."/>
            <person name="Gansberger K."/>
            <person name="Moffat K."/>
            <person name="Hill J."/>
            <person name="Bera J."/>
            <person name="Fadrosh D."/>
            <person name="Jin S."/>
            <person name="Johri S."/>
            <person name="Kim M."/>
            <person name="Overton L."/>
            <person name="Reardon M."/>
            <person name="Tsitrin T."/>
            <person name="Vuong H."/>
            <person name="Weaver B."/>
            <person name="Ciecko A."/>
            <person name="Tallon L."/>
            <person name="Jackson J."/>
            <person name="Pai G."/>
            <person name="Aken S.V."/>
            <person name="Utterback T."/>
            <person name="Reidmuller S."/>
            <person name="Feldblyum T."/>
            <person name="Hsiao J."/>
            <person name="Zismann V."/>
            <person name="Iobst S."/>
            <person name="de Vazeille A.R."/>
            <person name="Buell C.R."/>
            <person name="Ying K."/>
            <person name="Li Y."/>
            <person name="Lu T."/>
            <person name="Huang Y."/>
            <person name="Zhao Q."/>
            <person name="Feng Q."/>
            <person name="Zhang L."/>
            <person name="Zhu J."/>
            <person name="Weng Q."/>
            <person name="Mu J."/>
            <person name="Lu Y."/>
            <person name="Fan D."/>
            <person name="Liu Y."/>
            <person name="Guan J."/>
            <person name="Zhang Y."/>
            <person name="Yu S."/>
            <person name="Liu X."/>
            <person name="Zhang Y."/>
            <person name="Hong G."/>
            <person name="Han B."/>
            <person name="Choisne N."/>
            <person name="Demange N."/>
            <person name="Orjeda G."/>
            <person name="Samain S."/>
            <person name="Cattolico L."/>
            <person name="Pelletier E."/>
            <person name="Couloux A."/>
            <person name="Segurens B."/>
            <person name="Wincker P."/>
            <person name="D'Hont A."/>
            <person name="Scarpelli C."/>
            <person name="Weissenbach J."/>
            <person name="Salanoubat M."/>
            <person name="Quetier F."/>
            <person name="Yu Y."/>
            <person name="Kim H.R."/>
            <person name="Rambo T."/>
            <person name="Currie J."/>
            <person name="Collura K."/>
            <person name="Luo M."/>
            <person name="Yang T."/>
            <person name="Ammiraju J.S.S."/>
            <person name="Engler F."/>
            <person name="Soderlund C."/>
            <person name="Wing R.A."/>
            <person name="Palmer L.E."/>
            <person name="de la Bastide M."/>
            <person name="Spiegel L."/>
            <person name="Nascimento L."/>
            <person name="Zutavern T."/>
            <person name="O'Shaughnessy A."/>
            <person name="Dike S."/>
            <person name="Dedhia N."/>
            <person name="Preston R."/>
            <person name="Balija V."/>
            <person name="McCombie W.R."/>
            <person name="Chow T."/>
            <person name="Chen H."/>
            <person name="Chung M."/>
            <person name="Chen C."/>
            <person name="Shaw J."/>
            <person name="Wu H."/>
            <person name="Hsiao K."/>
            <person name="Chao Y."/>
            <person name="Chu M."/>
            <person name="Cheng C."/>
            <person name="Hour A."/>
            <person name="Lee P."/>
            <person name="Lin S."/>
            <person name="Lin Y."/>
            <person name="Liou J."/>
            <person name="Liu S."/>
            <person name="Hsing Y."/>
            <person name="Raghuvanshi S."/>
            <person name="Mohanty A."/>
            <person name="Bharti A.K."/>
            <person name="Gaur A."/>
            <person name="Gupta V."/>
            <person name="Kumar D."/>
            <person name="Ravi V."/>
            <person name="Vij S."/>
            <person name="Kapur A."/>
            <person name="Khurana P."/>
            <person name="Khurana P."/>
            <person name="Khurana J.P."/>
            <person name="Tyagi A.K."/>
            <person name="Gaikwad K."/>
            <person name="Singh A."/>
            <person name="Dalal V."/>
            <person name="Srivastava S."/>
            <person name="Dixit A."/>
            <person name="Pal A.K."/>
            <person name="Ghazi I.A."/>
            <person name="Yadav M."/>
            <person name="Pandit A."/>
            <person name="Bhargava A."/>
            <person name="Sureshbabu K."/>
            <person name="Batra K."/>
            <person name="Sharma T.R."/>
            <person name="Mohapatra T."/>
            <person name="Singh N.K."/>
            <person name="Messing J."/>
            <person name="Nelson A.B."/>
            <person name="Fuks G."/>
            <person name="Kavchok S."/>
            <person name="Keizer G."/>
            <person name="Linton E."/>
            <person name="Llaca V."/>
            <person name="Song R."/>
            <person name="Tanyolac B."/>
            <person name="Young S."/>
            <person name="Ho-Il K."/>
            <person name="Hahn J.H."/>
            <person name="Sangsakoo G."/>
            <person name="Vanavichit A."/>
            <person name="de Mattos Luiz.A.T."/>
            <person name="Zimmer P.D."/>
            <person name="Malone G."/>
            <person name="Dellagostin O."/>
            <person name="de Oliveira A.C."/>
            <person name="Bevan M."/>
            <person name="Bancroft I."/>
            <person name="Minx P."/>
            <person name="Cordum H."/>
            <person name="Wilson R."/>
            <person name="Cheng Z."/>
            <person name="Jin W."/>
            <person name="Jiang J."/>
            <person name="Leong S.A."/>
            <person name="Iwama H."/>
            <person name="Gojobori T."/>
            <person name="Itoh T."/>
            <person name="Niimura Y."/>
            <person name="Fujii Y."/>
            <person name="Habara T."/>
            <person name="Sakai H."/>
            <person name="Sato Y."/>
            <person name="Wilson G."/>
            <person name="Kumar K."/>
            <person name="McCouch S."/>
            <person name="Juretic N."/>
            <person name="Hoen D."/>
            <person name="Wright S."/>
            <person name="Bruskiewich R."/>
            <person name="Bureau T."/>
            <person name="Miyao A."/>
            <person name="Hirochika H."/>
            <person name="Nishikawa T."/>
            <person name="Kadowaki K."/>
            <person name="Sugiura M."/>
            <person name="Burr B."/>
            <person name="Sasaki T."/>
        </authorList>
    </citation>
    <scope>NUCLEOTIDE SEQUENCE [LARGE SCALE GENOMIC DNA]</scope>
    <source>
        <strain evidence="4">cv. Nipponbare</strain>
    </source>
</reference>
<reference evidence="4" key="4">
    <citation type="journal article" date="2008" name="Nucleic Acids Res.">
        <title>The rice annotation project database (RAP-DB): 2008 update.</title>
        <authorList>
            <consortium name="The rice annotation project (RAP)"/>
        </authorList>
    </citation>
    <scope>GENOME REANNOTATION</scope>
    <source>
        <strain evidence="4">cv. Nipponbare</strain>
    </source>
</reference>
<evidence type="ECO:0000313" key="3">
    <source>
        <dbReference type="EMBL" id="BAD25677.1"/>
    </source>
</evidence>
<dbReference type="Proteomes" id="UP000000763">
    <property type="component" value="Chromosome 2"/>
</dbReference>
<accession>Q6H6H2</accession>
<reference evidence="2" key="1">
    <citation type="submission" date="2002-01" db="EMBL/GenBank/DDBJ databases">
        <title>Oryza sativa nipponbare(GA3) genomic DNA, chromosome 2, BAC clone:OJ1003_B06.</title>
        <authorList>
            <person name="Sasaki T."/>
            <person name="Matsumoto T."/>
            <person name="Yamamoto K."/>
        </authorList>
    </citation>
    <scope>NUCLEOTIDE SEQUENCE</scope>
</reference>
<dbReference type="EMBL" id="AP004676">
    <property type="protein sequence ID" value="BAD25336.1"/>
    <property type="molecule type" value="Genomic_DNA"/>
</dbReference>
<organism evidence="3 4">
    <name type="scientific">Oryza sativa subsp. japonica</name>
    <name type="common">Rice</name>
    <dbReference type="NCBI Taxonomy" id="39947"/>
    <lineage>
        <taxon>Eukaryota</taxon>
        <taxon>Viridiplantae</taxon>
        <taxon>Streptophyta</taxon>
        <taxon>Embryophyta</taxon>
        <taxon>Tracheophyta</taxon>
        <taxon>Spermatophyta</taxon>
        <taxon>Magnoliopsida</taxon>
        <taxon>Liliopsida</taxon>
        <taxon>Poales</taxon>
        <taxon>Poaceae</taxon>
        <taxon>BOP clade</taxon>
        <taxon>Oryzoideae</taxon>
        <taxon>Oryzeae</taxon>
        <taxon>Oryzinae</taxon>
        <taxon>Oryza</taxon>
        <taxon>Oryza sativa</taxon>
    </lineage>
</organism>
<dbReference type="EMBL" id="AP005006">
    <property type="protein sequence ID" value="BAD25677.1"/>
    <property type="molecule type" value="Genomic_DNA"/>
</dbReference>
<evidence type="ECO:0000256" key="1">
    <source>
        <dbReference type="SAM" id="MobiDB-lite"/>
    </source>
</evidence>
<feature type="compositionally biased region" description="Basic and acidic residues" evidence="1">
    <location>
        <begin position="24"/>
        <end position="34"/>
    </location>
</feature>
<name>Q6H6H2_ORYSJ</name>
<sequence length="143" mass="15862">MRGRLFCAKNKRKRNGLISREKRKGKDAVDEGHGDVSAIRRGSGSYTLGHKGTDTPRSRLSALSCSAPADIIHHQWRSFPSMILRGSQLKDIWPIMLLIRTEITEDSNLPIPSFYSGSMDSSSVLGQSRLLNASLPQPVKTEE</sequence>
<gene>
    <name evidence="2" type="ORF">OJ1003_B06.38</name>
    <name evidence="3" type="ORF">P0519E06.22</name>
</gene>
<dbReference type="AlphaFoldDB" id="Q6H6H2"/>